<dbReference type="GO" id="GO:0009407">
    <property type="term" value="P:toxin catabolic process"/>
    <property type="evidence" value="ECO:0007669"/>
    <property type="project" value="UniProtKB-ARBA"/>
</dbReference>
<dbReference type="EC" id="2.5.1.18" evidence="2"/>
<keyword evidence="5" id="KW-0808">Transferase</keyword>
<dbReference type="Pfam" id="PF02798">
    <property type="entry name" value="GST_N"/>
    <property type="match status" value="1"/>
</dbReference>
<evidence type="ECO:0000256" key="4">
    <source>
        <dbReference type="ARBA" id="ARBA00022575"/>
    </source>
</evidence>
<dbReference type="PANTHER" id="PTHR44548:SF3">
    <property type="entry name" value="GST N-TERMINAL DOMAIN-CONTAINING PROTEIN"/>
    <property type="match status" value="1"/>
</dbReference>
<evidence type="ECO:0000259" key="8">
    <source>
        <dbReference type="PROSITE" id="PS50404"/>
    </source>
</evidence>
<organism evidence="9 10">
    <name type="scientific">Dipteronia dyeriana</name>
    <dbReference type="NCBI Taxonomy" id="168575"/>
    <lineage>
        <taxon>Eukaryota</taxon>
        <taxon>Viridiplantae</taxon>
        <taxon>Streptophyta</taxon>
        <taxon>Embryophyta</taxon>
        <taxon>Tracheophyta</taxon>
        <taxon>Spermatophyta</taxon>
        <taxon>Magnoliopsida</taxon>
        <taxon>eudicotyledons</taxon>
        <taxon>Gunneridae</taxon>
        <taxon>Pentapetalae</taxon>
        <taxon>rosids</taxon>
        <taxon>malvids</taxon>
        <taxon>Sapindales</taxon>
        <taxon>Sapindaceae</taxon>
        <taxon>Hippocastanoideae</taxon>
        <taxon>Acereae</taxon>
        <taxon>Dipteronia</taxon>
    </lineage>
</organism>
<comment type="caution">
    <text evidence="9">The sequence shown here is derived from an EMBL/GenBank/DDBJ whole genome shotgun (WGS) entry which is preliminary data.</text>
</comment>
<sequence>MGDCEQVRLHGAWLSPFSCRVIWALKRKGIAFEYIEEDLSNKTPMLLQYNPIHQNIPMLLHTGKSIYESMIIIKYIEEMWSHTPLLLADPYERVIAHF</sequence>
<evidence type="ECO:0000313" key="10">
    <source>
        <dbReference type="Proteomes" id="UP001280121"/>
    </source>
</evidence>
<dbReference type="EMBL" id="JANJYI010000005">
    <property type="protein sequence ID" value="KAK2651083.1"/>
    <property type="molecule type" value="Genomic_DNA"/>
</dbReference>
<keyword evidence="3" id="KW-0963">Cytoplasm</keyword>
<reference evidence="9" key="1">
    <citation type="journal article" date="2023" name="Plant J.">
        <title>Genome sequences and population genomics provide insights into the demographic history, inbreeding, and mutation load of two 'living fossil' tree species of Dipteronia.</title>
        <authorList>
            <person name="Feng Y."/>
            <person name="Comes H.P."/>
            <person name="Chen J."/>
            <person name="Zhu S."/>
            <person name="Lu R."/>
            <person name="Zhang X."/>
            <person name="Li P."/>
            <person name="Qiu J."/>
            <person name="Olsen K.M."/>
            <person name="Qiu Y."/>
        </authorList>
    </citation>
    <scope>NUCLEOTIDE SEQUENCE</scope>
    <source>
        <strain evidence="9">KIB01</strain>
    </source>
</reference>
<dbReference type="FunFam" id="3.40.30.10:FF:000014">
    <property type="entry name" value="Tau class glutathione S-transferase"/>
    <property type="match status" value="1"/>
</dbReference>
<gene>
    <name evidence="9" type="ORF">Ddye_018572</name>
</gene>
<dbReference type="CDD" id="cd03058">
    <property type="entry name" value="GST_N_Tau"/>
    <property type="match status" value="1"/>
</dbReference>
<evidence type="ECO:0000256" key="6">
    <source>
        <dbReference type="ARBA" id="ARBA00025743"/>
    </source>
</evidence>
<dbReference type="GO" id="GO:0004364">
    <property type="term" value="F:glutathione transferase activity"/>
    <property type="evidence" value="ECO:0007669"/>
    <property type="project" value="UniProtKB-EC"/>
</dbReference>
<evidence type="ECO:0000256" key="3">
    <source>
        <dbReference type="ARBA" id="ARBA00022490"/>
    </source>
</evidence>
<accession>A0AAD9UBH3</accession>
<dbReference type="AlphaFoldDB" id="A0AAD9UBH3"/>
<feature type="domain" description="GST N-terminal" evidence="8">
    <location>
        <begin position="5"/>
        <end position="84"/>
    </location>
</feature>
<comment type="similarity">
    <text evidence="6">Belongs to the GST superfamily. Tau family.</text>
</comment>
<dbReference type="PANTHER" id="PTHR44548">
    <property type="entry name" value="GST N-TERMINAL DOMAIN-CONTAINING PROTEIN"/>
    <property type="match status" value="1"/>
</dbReference>
<dbReference type="InterPro" id="IPR004045">
    <property type="entry name" value="Glutathione_S-Trfase_N"/>
</dbReference>
<dbReference type="Proteomes" id="UP001280121">
    <property type="component" value="Unassembled WGS sequence"/>
</dbReference>
<dbReference type="PROSITE" id="PS50404">
    <property type="entry name" value="GST_NTER"/>
    <property type="match status" value="1"/>
</dbReference>
<evidence type="ECO:0000256" key="1">
    <source>
        <dbReference type="ARBA" id="ARBA00004514"/>
    </source>
</evidence>
<evidence type="ECO:0000256" key="5">
    <source>
        <dbReference type="ARBA" id="ARBA00022679"/>
    </source>
</evidence>
<comment type="catalytic activity">
    <reaction evidence="7">
        <text>RX + glutathione = an S-substituted glutathione + a halide anion + H(+)</text>
        <dbReference type="Rhea" id="RHEA:16437"/>
        <dbReference type="ChEBI" id="CHEBI:15378"/>
        <dbReference type="ChEBI" id="CHEBI:16042"/>
        <dbReference type="ChEBI" id="CHEBI:17792"/>
        <dbReference type="ChEBI" id="CHEBI:57925"/>
        <dbReference type="ChEBI" id="CHEBI:90779"/>
        <dbReference type="EC" id="2.5.1.18"/>
    </reaction>
</comment>
<comment type="subcellular location">
    <subcellularLocation>
        <location evidence="1">Cytoplasm</location>
        <location evidence="1">Cytosol</location>
    </subcellularLocation>
</comment>
<dbReference type="Gene3D" id="3.40.30.10">
    <property type="entry name" value="Glutaredoxin"/>
    <property type="match status" value="1"/>
</dbReference>
<evidence type="ECO:0000256" key="7">
    <source>
        <dbReference type="ARBA" id="ARBA00047960"/>
    </source>
</evidence>
<name>A0AAD9UBH3_9ROSI</name>
<dbReference type="InterPro" id="IPR036249">
    <property type="entry name" value="Thioredoxin-like_sf"/>
</dbReference>
<evidence type="ECO:0000313" key="9">
    <source>
        <dbReference type="EMBL" id="KAK2651083.1"/>
    </source>
</evidence>
<keyword evidence="10" id="KW-1185">Reference proteome</keyword>
<protein>
    <recommendedName>
        <fullName evidence="2">glutathione transferase</fullName>
        <ecNumber evidence="2">2.5.1.18</ecNumber>
    </recommendedName>
</protein>
<keyword evidence="4" id="KW-0216">Detoxification</keyword>
<dbReference type="GO" id="GO:0005829">
    <property type="term" value="C:cytosol"/>
    <property type="evidence" value="ECO:0007669"/>
    <property type="project" value="UniProtKB-SubCell"/>
</dbReference>
<dbReference type="SUPFAM" id="SSF52833">
    <property type="entry name" value="Thioredoxin-like"/>
    <property type="match status" value="1"/>
</dbReference>
<proteinExistence type="inferred from homology"/>
<evidence type="ECO:0000256" key="2">
    <source>
        <dbReference type="ARBA" id="ARBA00012452"/>
    </source>
</evidence>